<dbReference type="Proteomes" id="UP000317429">
    <property type="component" value="Chromosome"/>
</dbReference>
<dbReference type="OrthoDB" id="9793534at2"/>
<evidence type="ECO:0008006" key="3">
    <source>
        <dbReference type="Google" id="ProtNLM"/>
    </source>
</evidence>
<dbReference type="AlphaFoldDB" id="A0A518D6P4"/>
<organism evidence="1 2">
    <name type="scientific">Pirellulimonas nuda</name>
    <dbReference type="NCBI Taxonomy" id="2528009"/>
    <lineage>
        <taxon>Bacteria</taxon>
        <taxon>Pseudomonadati</taxon>
        <taxon>Planctomycetota</taxon>
        <taxon>Planctomycetia</taxon>
        <taxon>Pirellulales</taxon>
        <taxon>Lacipirellulaceae</taxon>
        <taxon>Pirellulimonas</taxon>
    </lineage>
</organism>
<gene>
    <name evidence="1" type="ORF">Pla175_05060</name>
</gene>
<dbReference type="Pfam" id="PF07386">
    <property type="entry name" value="DUF1499"/>
    <property type="match status" value="1"/>
</dbReference>
<reference evidence="1 2" key="1">
    <citation type="submission" date="2019-02" db="EMBL/GenBank/DDBJ databases">
        <title>Deep-cultivation of Planctomycetes and their phenomic and genomic characterization uncovers novel biology.</title>
        <authorList>
            <person name="Wiegand S."/>
            <person name="Jogler M."/>
            <person name="Boedeker C."/>
            <person name="Pinto D."/>
            <person name="Vollmers J."/>
            <person name="Rivas-Marin E."/>
            <person name="Kohn T."/>
            <person name="Peeters S.H."/>
            <person name="Heuer A."/>
            <person name="Rast P."/>
            <person name="Oberbeckmann S."/>
            <person name="Bunk B."/>
            <person name="Jeske O."/>
            <person name="Meyerdierks A."/>
            <person name="Storesund J.E."/>
            <person name="Kallscheuer N."/>
            <person name="Luecker S."/>
            <person name="Lage O.M."/>
            <person name="Pohl T."/>
            <person name="Merkel B.J."/>
            <person name="Hornburger P."/>
            <person name="Mueller R.-W."/>
            <person name="Bruemmer F."/>
            <person name="Labrenz M."/>
            <person name="Spormann A.M."/>
            <person name="Op den Camp H."/>
            <person name="Overmann J."/>
            <person name="Amann R."/>
            <person name="Jetten M.S.M."/>
            <person name="Mascher T."/>
            <person name="Medema M.H."/>
            <person name="Devos D.P."/>
            <person name="Kaster A.-K."/>
            <person name="Ovreas L."/>
            <person name="Rohde M."/>
            <person name="Galperin M.Y."/>
            <person name="Jogler C."/>
        </authorList>
    </citation>
    <scope>NUCLEOTIDE SEQUENCE [LARGE SCALE GENOMIC DNA]</scope>
    <source>
        <strain evidence="1 2">Pla175</strain>
    </source>
</reference>
<sequence>MASKRRIMIYAIGIPLAAVALAALILATHIEDWSRDLTTNRAAATPDARDPRLRPLELEAGPRVLLARIDRLIAESSAWREPEAPKPLPADSPLPALWTGEVVETRHLVHVSGLMRYRDDVWVAIEPAPEGRWRVWAESRSRIGKGDLGQNPRNLRELLSALGDAG</sequence>
<evidence type="ECO:0000313" key="1">
    <source>
        <dbReference type="EMBL" id="QDU87150.1"/>
    </source>
</evidence>
<evidence type="ECO:0000313" key="2">
    <source>
        <dbReference type="Proteomes" id="UP000317429"/>
    </source>
</evidence>
<name>A0A518D6P4_9BACT</name>
<dbReference type="InterPro" id="IPR010865">
    <property type="entry name" value="DUF1499"/>
</dbReference>
<keyword evidence="2" id="KW-1185">Reference proteome</keyword>
<accession>A0A518D6P4</accession>
<proteinExistence type="predicted"/>
<dbReference type="EMBL" id="CP036291">
    <property type="protein sequence ID" value="QDU87150.1"/>
    <property type="molecule type" value="Genomic_DNA"/>
</dbReference>
<dbReference type="RefSeq" id="WP_145281031.1">
    <property type="nucleotide sequence ID" value="NZ_CP036291.1"/>
</dbReference>
<protein>
    <recommendedName>
        <fullName evidence="3">DUF1499 domain-containing protein</fullName>
    </recommendedName>
</protein>
<dbReference type="KEGG" id="pnd:Pla175_05060"/>